<dbReference type="Proteomes" id="UP000076489">
    <property type="component" value="Unassembled WGS sequence"/>
</dbReference>
<feature type="domain" description="EF-hand" evidence="2">
    <location>
        <begin position="89"/>
        <end position="105"/>
    </location>
</feature>
<dbReference type="OrthoDB" id="6058042at2"/>
<feature type="region of interest" description="Disordered" evidence="1">
    <location>
        <begin position="51"/>
        <end position="74"/>
    </location>
</feature>
<reference evidence="4" key="1">
    <citation type="submission" date="2016-03" db="EMBL/GenBank/DDBJ databases">
        <authorList>
            <person name="Ray J."/>
            <person name="Price M."/>
            <person name="Deutschbauer A."/>
        </authorList>
    </citation>
    <scope>NUCLEOTIDE SEQUENCE [LARGE SCALE GENOMIC DNA]</scope>
    <source>
        <strain evidence="4">FW300-N1B4</strain>
    </source>
</reference>
<dbReference type="InterPro" id="IPR002048">
    <property type="entry name" value="EF_hand_dom"/>
</dbReference>
<feature type="compositionally biased region" description="Basic and acidic residues" evidence="1">
    <location>
        <begin position="51"/>
        <end position="60"/>
    </location>
</feature>
<dbReference type="SUPFAM" id="SSF47473">
    <property type="entry name" value="EF-hand"/>
    <property type="match status" value="1"/>
</dbReference>
<gene>
    <name evidence="3" type="ORF">A1D17_18805</name>
</gene>
<organism evidence="3 4">
    <name type="scientific">Pseudomonas fluorescens</name>
    <dbReference type="NCBI Taxonomy" id="294"/>
    <lineage>
        <taxon>Bacteria</taxon>
        <taxon>Pseudomonadati</taxon>
        <taxon>Pseudomonadota</taxon>
        <taxon>Gammaproteobacteria</taxon>
        <taxon>Pseudomonadales</taxon>
        <taxon>Pseudomonadaceae</taxon>
        <taxon>Pseudomonas</taxon>
    </lineage>
</organism>
<dbReference type="Gene3D" id="1.10.238.10">
    <property type="entry name" value="EF-hand"/>
    <property type="match status" value="1"/>
</dbReference>
<protein>
    <recommendedName>
        <fullName evidence="2">EF-hand domain-containing protein</fullName>
    </recommendedName>
</protein>
<comment type="caution">
    <text evidence="3">The sequence shown here is derived from an EMBL/GenBank/DDBJ whole genome shotgun (WGS) entry which is preliminary data.</text>
</comment>
<dbReference type="EMBL" id="LUKJ01000003">
    <property type="protein sequence ID" value="KZN18119.1"/>
    <property type="molecule type" value="Genomic_DNA"/>
</dbReference>
<dbReference type="PROSITE" id="PS00018">
    <property type="entry name" value="EF_HAND_1"/>
    <property type="match status" value="1"/>
</dbReference>
<evidence type="ECO:0000256" key="1">
    <source>
        <dbReference type="SAM" id="MobiDB-lite"/>
    </source>
</evidence>
<evidence type="ECO:0000259" key="2">
    <source>
        <dbReference type="Pfam" id="PF13202"/>
    </source>
</evidence>
<feature type="domain" description="EF-hand" evidence="2">
    <location>
        <begin position="69"/>
        <end position="84"/>
    </location>
</feature>
<dbReference type="InterPro" id="IPR018247">
    <property type="entry name" value="EF_Hand_1_Ca_BS"/>
</dbReference>
<dbReference type="Pfam" id="PF13202">
    <property type="entry name" value="EF-hand_5"/>
    <property type="match status" value="2"/>
</dbReference>
<dbReference type="GO" id="GO:0005509">
    <property type="term" value="F:calcium ion binding"/>
    <property type="evidence" value="ECO:0007669"/>
    <property type="project" value="InterPro"/>
</dbReference>
<name>A0A166NZ54_PSEFL</name>
<dbReference type="InterPro" id="IPR011992">
    <property type="entry name" value="EF-hand-dom_pair"/>
</dbReference>
<dbReference type="AlphaFoldDB" id="A0A166NZ54"/>
<accession>A0A166NZ54</accession>
<evidence type="ECO:0000313" key="3">
    <source>
        <dbReference type="EMBL" id="KZN18119.1"/>
    </source>
</evidence>
<evidence type="ECO:0000313" key="4">
    <source>
        <dbReference type="Proteomes" id="UP000076489"/>
    </source>
</evidence>
<proteinExistence type="predicted"/>
<sequence>MSRTTTLSKNTVGLLGAVLAGGVMLSGSVFASQPLTQGYLLASAEQVVKTPEGKCGEGKCGDASMARTDTDDDGQVSRAEFLKVAPKADFDKIDTNHDGQISEQEAFDNVKANYEANGKKMPKGLFEHLKDNS</sequence>
<dbReference type="RefSeq" id="WP_008068435.1">
    <property type="nucleotide sequence ID" value="NZ_LUKJ01000003.1"/>
</dbReference>
<reference evidence="3 4" key="2">
    <citation type="journal article" date="2018" name="Nature">
        <title>Mutant phenotypes for thousands of bacterial genes of unknown function.</title>
        <authorList>
            <person name="Price M.N."/>
            <person name="Wetmore K.M."/>
            <person name="Waters R.J."/>
            <person name="Callaghan M."/>
            <person name="Ray J."/>
            <person name="Liu H."/>
            <person name="Kuehl J.V."/>
            <person name="Melnyk R.A."/>
            <person name="Lamson J.S."/>
            <person name="Suh Y."/>
            <person name="Carlson H.K."/>
            <person name="Esquivel Z."/>
            <person name="Sadeeshkumar H."/>
            <person name="Chakraborty R."/>
            <person name="Zane G.M."/>
            <person name="Rubin B.E."/>
            <person name="Wall J.D."/>
            <person name="Visel A."/>
            <person name="Bristow J."/>
            <person name="Blow M.J."/>
            <person name="Arkin A.P."/>
            <person name="Deutschbauer A.M."/>
        </authorList>
    </citation>
    <scope>NUCLEOTIDE SEQUENCE [LARGE SCALE GENOMIC DNA]</scope>
    <source>
        <strain evidence="3 4">FW300-N1B4</strain>
    </source>
</reference>